<dbReference type="InterPro" id="IPR000337">
    <property type="entry name" value="GPCR_3"/>
</dbReference>
<feature type="transmembrane region" description="Helical" evidence="14">
    <location>
        <begin position="754"/>
        <end position="775"/>
    </location>
</feature>
<dbReference type="PRINTS" id="PR01054">
    <property type="entry name" value="MTABOTROPC4R"/>
</dbReference>
<reference evidence="16" key="1">
    <citation type="submission" date="2025-08" db="UniProtKB">
        <authorList>
            <consortium name="Ensembl"/>
        </authorList>
    </citation>
    <scope>IDENTIFICATION</scope>
</reference>
<evidence type="ECO:0000256" key="12">
    <source>
        <dbReference type="ARBA" id="ARBA00023224"/>
    </source>
</evidence>
<feature type="transmembrane region" description="Helical" evidence="14">
    <location>
        <begin position="628"/>
        <end position="648"/>
    </location>
</feature>
<evidence type="ECO:0000256" key="5">
    <source>
        <dbReference type="ARBA" id="ARBA00022729"/>
    </source>
</evidence>
<evidence type="ECO:0000256" key="9">
    <source>
        <dbReference type="ARBA" id="ARBA00023157"/>
    </source>
</evidence>
<evidence type="ECO:0000256" key="2">
    <source>
        <dbReference type="ARBA" id="ARBA00007242"/>
    </source>
</evidence>
<keyword evidence="3" id="KW-1003">Cell membrane</keyword>
<proteinExistence type="inferred from homology"/>
<evidence type="ECO:0000256" key="11">
    <source>
        <dbReference type="ARBA" id="ARBA00023180"/>
    </source>
</evidence>
<sequence>ITRLEYSTTMSKHLATRARKNCLLKGRNLGQILRASHQQFHPHSIKIPGDITLGGLFPVHSRGPHGLPCGELKKEKGIHRMEAMLYALDQINSDPELLPNITLGARILDTCSRDTYALEQSLTFVQALIQKDTSDIRCSNGEPPIIRKPERVVGVIGASASSVSIMVANILRLFEIPQVSYASTAPELSDNNRYDFFSRVVPPDSYQAQAMLDIVKALGWNYVSTLASEGNYGESGVDAFMQISREAGGVCIAQSVKIPREPTAGEFDKIIKRLMETSNARGVIIFANEDDIKRVLEAAKRANLTGHFLFVGSDSWGAKSSPIAELEDVAEGAVTILPKRASIDGFDQYFMSRSLENNRRNIWFNEFWEDDFRCKLTRPGIKLDLDKKKCTGEERIGRDSSYEQEGKVQFVIDAVYAVAYALHSMHQDLCPSSSGVCGKMDPVEGRSLLGYIRAVNFNGSAGTSVLFNENGDAPGRYDIFQFQMTNHSHPGYRVIGQWTNNLRLNLEEMQWSGGDKLVPDSICSFPCQPGERKKMVKGVPCCWHCELCDGYQYQVDEFTCETCPSDMRPVPNRTACRPTPIIKLEWNSPFALVPASLAMLGILATSAVVITFIRFNDTPIVRASGRELSYVLLTGIFLIYLITFLMIAEPGVVACAFRRLLLGLGMAITYSAMLTKTNRIYRIFEQGKRSVTPPKFISPTSQLIITFILISVQVLGVFVWFAVVPPHTIIDYEELRPPNPELARGILKCDMSDLSIICCLSYSIVLMVTCTVYAVKSRGVPETFNEAKPIGFTMYTTCIIWLAFVPIFFGTAQSTEKMFIQTATLTVSMSLSAFVSLGMLYMPKVYVIIFHPEQNVQKRKRSFKAVAQAVSQKSLNEKQNGETKIEPDRSQ</sequence>
<evidence type="ECO:0000313" key="17">
    <source>
        <dbReference type="Proteomes" id="UP000694389"/>
    </source>
</evidence>
<evidence type="ECO:0000256" key="13">
    <source>
        <dbReference type="SAM" id="MobiDB-lite"/>
    </source>
</evidence>
<dbReference type="CDD" id="cd15286">
    <property type="entry name" value="7tmC_mGluR_group3"/>
    <property type="match status" value="1"/>
</dbReference>
<evidence type="ECO:0000256" key="6">
    <source>
        <dbReference type="ARBA" id="ARBA00022989"/>
    </source>
</evidence>
<feature type="domain" description="G-protein coupled receptors family 3 profile" evidence="15">
    <location>
        <begin position="590"/>
        <end position="864"/>
    </location>
</feature>
<evidence type="ECO:0000313" key="16">
    <source>
        <dbReference type="Ensembl" id="ENSDLAP00005033427.2"/>
    </source>
</evidence>
<accession>A0A8C4GW68</accession>
<keyword evidence="17" id="KW-1185">Reference proteome</keyword>
<dbReference type="InterPro" id="IPR028082">
    <property type="entry name" value="Peripla_BP_I"/>
</dbReference>
<feature type="transmembrane region" description="Helical" evidence="14">
    <location>
        <begin position="787"/>
        <end position="809"/>
    </location>
</feature>
<dbReference type="Pfam" id="PF00003">
    <property type="entry name" value="7tm_3"/>
    <property type="match status" value="1"/>
</dbReference>
<dbReference type="PANTHER" id="PTHR24060">
    <property type="entry name" value="METABOTROPIC GLUTAMATE RECEPTOR"/>
    <property type="match status" value="1"/>
</dbReference>
<dbReference type="InterPro" id="IPR000162">
    <property type="entry name" value="GPCR_3_mtglu_rcpt"/>
</dbReference>
<dbReference type="CDD" id="cd06376">
    <property type="entry name" value="PBP1_mGluR_groupIII"/>
    <property type="match status" value="1"/>
</dbReference>
<dbReference type="InterPro" id="IPR017979">
    <property type="entry name" value="GPCR_3_CS"/>
</dbReference>
<dbReference type="Gene3D" id="2.10.50.30">
    <property type="entry name" value="GPCR, family 3, nine cysteines domain"/>
    <property type="match status" value="1"/>
</dbReference>
<dbReference type="PRINTS" id="PR00248">
    <property type="entry name" value="GPCRMGR"/>
</dbReference>
<dbReference type="PRINTS" id="PR00593">
    <property type="entry name" value="MTABOTROPICR"/>
</dbReference>
<dbReference type="PROSITE" id="PS50259">
    <property type="entry name" value="G_PROTEIN_RECEP_F3_4"/>
    <property type="match status" value="1"/>
</dbReference>
<keyword evidence="5" id="KW-0732">Signal</keyword>
<feature type="transmembrane region" description="Helical" evidence="14">
    <location>
        <begin position="829"/>
        <end position="851"/>
    </location>
</feature>
<keyword evidence="10" id="KW-0675">Receptor</keyword>
<dbReference type="Proteomes" id="UP000694389">
    <property type="component" value="Unassembled WGS sequence"/>
</dbReference>
<dbReference type="Pfam" id="PF07562">
    <property type="entry name" value="NCD3G"/>
    <property type="match status" value="1"/>
</dbReference>
<evidence type="ECO:0000259" key="15">
    <source>
        <dbReference type="PROSITE" id="PS50259"/>
    </source>
</evidence>
<keyword evidence="6 14" id="KW-1133">Transmembrane helix</keyword>
<feature type="region of interest" description="Disordered" evidence="13">
    <location>
        <begin position="871"/>
        <end position="891"/>
    </location>
</feature>
<dbReference type="FunFam" id="2.10.50.30:FF:000001">
    <property type="entry name" value="metabotropic glutamate receptor 1"/>
    <property type="match status" value="1"/>
</dbReference>
<dbReference type="PROSITE" id="PS00980">
    <property type="entry name" value="G_PROTEIN_RECEP_F3_2"/>
    <property type="match status" value="1"/>
</dbReference>
<dbReference type="InterPro" id="IPR017978">
    <property type="entry name" value="GPCR_3_C"/>
</dbReference>
<reference evidence="16" key="2">
    <citation type="submission" date="2025-09" db="UniProtKB">
        <authorList>
            <consortium name="Ensembl"/>
        </authorList>
    </citation>
    <scope>IDENTIFICATION</scope>
</reference>
<keyword evidence="4 14" id="KW-0812">Transmembrane</keyword>
<dbReference type="SUPFAM" id="SSF53822">
    <property type="entry name" value="Periplasmic binding protein-like I"/>
    <property type="match status" value="1"/>
</dbReference>
<dbReference type="InterPro" id="IPR050726">
    <property type="entry name" value="mGluR"/>
</dbReference>
<dbReference type="GO" id="GO:0005886">
    <property type="term" value="C:plasma membrane"/>
    <property type="evidence" value="ECO:0007669"/>
    <property type="project" value="UniProtKB-SubCell"/>
</dbReference>
<dbReference type="GO" id="GO:0004930">
    <property type="term" value="F:G protein-coupled receptor activity"/>
    <property type="evidence" value="ECO:0007669"/>
    <property type="project" value="UniProtKB-KW"/>
</dbReference>
<organism evidence="16 17">
    <name type="scientific">Dicentrarchus labrax</name>
    <name type="common">European seabass</name>
    <name type="synonym">Morone labrax</name>
    <dbReference type="NCBI Taxonomy" id="13489"/>
    <lineage>
        <taxon>Eukaryota</taxon>
        <taxon>Metazoa</taxon>
        <taxon>Chordata</taxon>
        <taxon>Craniata</taxon>
        <taxon>Vertebrata</taxon>
        <taxon>Euteleostomi</taxon>
        <taxon>Actinopterygii</taxon>
        <taxon>Neopterygii</taxon>
        <taxon>Teleostei</taxon>
        <taxon>Neoteleostei</taxon>
        <taxon>Acanthomorphata</taxon>
        <taxon>Eupercaria</taxon>
        <taxon>Moronidae</taxon>
        <taxon>Dicentrarchus</taxon>
    </lineage>
</organism>
<dbReference type="InterPro" id="IPR001828">
    <property type="entry name" value="ANF_lig-bd_rcpt"/>
</dbReference>
<evidence type="ECO:0000256" key="3">
    <source>
        <dbReference type="ARBA" id="ARBA00022475"/>
    </source>
</evidence>
<comment type="subcellular location">
    <subcellularLocation>
        <location evidence="1">Cell membrane</location>
        <topology evidence="1">Multi-pass membrane protein</topology>
    </subcellularLocation>
</comment>
<evidence type="ECO:0000256" key="10">
    <source>
        <dbReference type="ARBA" id="ARBA00023170"/>
    </source>
</evidence>
<comment type="similarity">
    <text evidence="2">Belongs to the G-protein coupled receptor 3 family.</text>
</comment>
<evidence type="ECO:0000256" key="7">
    <source>
        <dbReference type="ARBA" id="ARBA00023040"/>
    </source>
</evidence>
<dbReference type="InterPro" id="IPR038550">
    <property type="entry name" value="GPCR_3_9-Cys_sf"/>
</dbReference>
<dbReference type="FunFam" id="3.40.50.2300:FF:000196">
    <property type="entry name" value="Glutamate metabotropic receptor 7"/>
    <property type="match status" value="1"/>
</dbReference>
<dbReference type="Gene3D" id="3.40.50.2300">
    <property type="match status" value="2"/>
</dbReference>
<dbReference type="InterPro" id="IPR001786">
    <property type="entry name" value="GPCR_3_mGluR4"/>
</dbReference>
<feature type="compositionally biased region" description="Basic and acidic residues" evidence="13">
    <location>
        <begin position="875"/>
        <end position="891"/>
    </location>
</feature>
<feature type="transmembrane region" description="Helical" evidence="14">
    <location>
        <begin position="590"/>
        <end position="616"/>
    </location>
</feature>
<keyword evidence="8 14" id="KW-0472">Membrane</keyword>
<evidence type="ECO:0000256" key="14">
    <source>
        <dbReference type="SAM" id="Phobius"/>
    </source>
</evidence>
<keyword evidence="9" id="KW-1015">Disulfide bond</keyword>
<dbReference type="Ensembl" id="ENSDLAT00005035672.2">
    <property type="protein sequence ID" value="ENSDLAP00005033427.2"/>
    <property type="gene ID" value="ENSDLAG00005014385.2"/>
</dbReference>
<evidence type="ECO:0000256" key="4">
    <source>
        <dbReference type="ARBA" id="ARBA00022692"/>
    </source>
</evidence>
<dbReference type="Pfam" id="PF01094">
    <property type="entry name" value="ANF_receptor"/>
    <property type="match status" value="1"/>
</dbReference>
<dbReference type="PROSITE" id="PS00979">
    <property type="entry name" value="G_PROTEIN_RECEP_F3_1"/>
    <property type="match status" value="1"/>
</dbReference>
<dbReference type="PROSITE" id="PS00981">
    <property type="entry name" value="G_PROTEIN_RECEP_F3_3"/>
    <property type="match status" value="1"/>
</dbReference>
<dbReference type="InterPro" id="IPR011500">
    <property type="entry name" value="GPCR_3_9-Cys_dom"/>
</dbReference>
<keyword evidence="12" id="KW-0807">Transducer</keyword>
<protein>
    <submittedName>
        <fullName evidence="16">Glutamate receptor, metabotropic 6a</fullName>
    </submittedName>
</protein>
<dbReference type="FunFam" id="3.40.50.2300:FF:000009">
    <property type="entry name" value="Glutamate receptor, metabotropic 4"/>
    <property type="match status" value="1"/>
</dbReference>
<dbReference type="GeneTree" id="ENSGT01030000234648"/>
<evidence type="ECO:0000256" key="1">
    <source>
        <dbReference type="ARBA" id="ARBA00004651"/>
    </source>
</evidence>
<evidence type="ECO:0000256" key="8">
    <source>
        <dbReference type="ARBA" id="ARBA00023136"/>
    </source>
</evidence>
<keyword evidence="11" id="KW-0325">Glycoprotein</keyword>
<gene>
    <name evidence="16" type="primary">grm6a</name>
</gene>
<keyword evidence="7" id="KW-0297">G-protein coupled receptor</keyword>
<feature type="transmembrane region" description="Helical" evidence="14">
    <location>
        <begin position="702"/>
        <end position="723"/>
    </location>
</feature>
<dbReference type="AlphaFoldDB" id="A0A8C4GW68"/>
<name>A0A8C4GW68_DICLA</name>